<keyword evidence="1" id="KW-0812">Transmembrane</keyword>
<protein>
    <recommendedName>
        <fullName evidence="4">Integral membrane protein</fullName>
    </recommendedName>
</protein>
<evidence type="ECO:0000313" key="2">
    <source>
        <dbReference type="EMBL" id="AEL25449.1"/>
    </source>
</evidence>
<accession>G0IUQ7</accession>
<dbReference type="Proteomes" id="UP000001635">
    <property type="component" value="Chromosome"/>
</dbReference>
<name>G0IUQ7_CYCMS</name>
<feature type="transmembrane region" description="Helical" evidence="1">
    <location>
        <begin position="32"/>
        <end position="54"/>
    </location>
</feature>
<keyword evidence="3" id="KW-1185">Reference proteome</keyword>
<dbReference type="OrthoDB" id="839617at2"/>
<evidence type="ECO:0008006" key="4">
    <source>
        <dbReference type="Google" id="ProtNLM"/>
    </source>
</evidence>
<proteinExistence type="predicted"/>
<sequence length="124" mass="14057">MKEKINFTLHSISLILILALLAWYFVGTGITAATAFTYMIMVLIVVEITSLALISSTYPESHTSFKIGIIAALFILFGIKTMMPSFFIPISVTLITINFLYNFYSNSKRRKGAFKRKKKKTARF</sequence>
<feature type="transmembrane region" description="Helical" evidence="1">
    <location>
        <begin position="7"/>
        <end position="26"/>
    </location>
</feature>
<dbReference type="HOGENOM" id="CLU_2000131_0_0_10"/>
<gene>
    <name evidence="2" type="ordered locus">Cycma_1695</name>
</gene>
<dbReference type="KEGG" id="cmr:Cycma_1695"/>
<keyword evidence="1" id="KW-1133">Transmembrane helix</keyword>
<organism evidence="2 3">
    <name type="scientific">Cyclobacterium marinum (strain ATCC 25205 / DSM 745 / LMG 13164 / NCIMB 1802)</name>
    <name type="common">Flectobacillus marinus</name>
    <dbReference type="NCBI Taxonomy" id="880070"/>
    <lineage>
        <taxon>Bacteria</taxon>
        <taxon>Pseudomonadati</taxon>
        <taxon>Bacteroidota</taxon>
        <taxon>Cytophagia</taxon>
        <taxon>Cytophagales</taxon>
        <taxon>Cyclobacteriaceae</taxon>
        <taxon>Cyclobacterium</taxon>
    </lineage>
</organism>
<dbReference type="AlphaFoldDB" id="G0IUQ7"/>
<feature type="transmembrane region" description="Helical" evidence="1">
    <location>
        <begin position="86"/>
        <end position="104"/>
    </location>
</feature>
<evidence type="ECO:0000313" key="3">
    <source>
        <dbReference type="Proteomes" id="UP000001635"/>
    </source>
</evidence>
<dbReference type="RefSeq" id="WP_014019744.1">
    <property type="nucleotide sequence ID" value="NC_015914.1"/>
</dbReference>
<dbReference type="EMBL" id="CP002955">
    <property type="protein sequence ID" value="AEL25449.1"/>
    <property type="molecule type" value="Genomic_DNA"/>
</dbReference>
<feature type="transmembrane region" description="Helical" evidence="1">
    <location>
        <begin position="63"/>
        <end position="80"/>
    </location>
</feature>
<reference evidence="3" key="1">
    <citation type="submission" date="2011-07" db="EMBL/GenBank/DDBJ databases">
        <title>The complete genome of Cyclobacterium marinum DSM 745.</title>
        <authorList>
            <person name="Lucas S."/>
            <person name="Han J."/>
            <person name="Lapidus A."/>
            <person name="Bruce D."/>
            <person name="Goodwin L."/>
            <person name="Pitluck S."/>
            <person name="Peters L."/>
            <person name="Kyrpides N."/>
            <person name="Mavromatis K."/>
            <person name="Ivanova N."/>
            <person name="Ovchinnikova G."/>
            <person name="Chertkov O."/>
            <person name="Detter J.C."/>
            <person name="Tapia R."/>
            <person name="Han C."/>
            <person name="Land M."/>
            <person name="Hauser L."/>
            <person name="Markowitz V."/>
            <person name="Cheng J.-F."/>
            <person name="Hugenholtz P."/>
            <person name="Woyke T."/>
            <person name="Wu D."/>
            <person name="Tindall B."/>
            <person name="Schuetze A."/>
            <person name="Brambilla E."/>
            <person name="Klenk H.-P."/>
            <person name="Eisen J.A."/>
        </authorList>
    </citation>
    <scope>NUCLEOTIDE SEQUENCE [LARGE SCALE GENOMIC DNA]</scope>
    <source>
        <strain evidence="3">ATCC 25205 / DSM 745 / LMG 13164 / NCIMB 1802</strain>
    </source>
</reference>
<keyword evidence="1" id="KW-0472">Membrane</keyword>
<evidence type="ECO:0000256" key="1">
    <source>
        <dbReference type="SAM" id="Phobius"/>
    </source>
</evidence>